<dbReference type="GeneID" id="104590855"/>
<dbReference type="Pfam" id="PF14223">
    <property type="entry name" value="Retrotran_gag_2"/>
    <property type="match status" value="1"/>
</dbReference>
<proteinExistence type="predicted"/>
<feature type="region of interest" description="Disordered" evidence="1">
    <location>
        <begin position="106"/>
        <end position="130"/>
    </location>
</feature>
<dbReference type="InParanoid" id="A0A1U7ZI42"/>
<dbReference type="OMA" id="MEPAYDI"/>
<evidence type="ECO:0000313" key="3">
    <source>
        <dbReference type="RefSeq" id="XP_010247911.1"/>
    </source>
</evidence>
<dbReference type="AlphaFoldDB" id="A0A1U7ZI42"/>
<sequence>MYEEQNRSTQQTVLKMFMTTQISKGHKVHDHCLRMMGYINELEALGSGLDHGTQVDAILNSMPSSFNGFILKYNINKLNVSVQELSNMLPRAKDLLKKDEPVVMLVETNKTGKKKRKAKKPQKKTTKPKK</sequence>
<evidence type="ECO:0000313" key="2">
    <source>
        <dbReference type="Proteomes" id="UP000189703"/>
    </source>
</evidence>
<gene>
    <name evidence="3" type="primary">LOC104590855</name>
</gene>
<protein>
    <submittedName>
        <fullName evidence="3">Uncharacterized protein LOC104590855</fullName>
    </submittedName>
</protein>
<evidence type="ECO:0000256" key="1">
    <source>
        <dbReference type="SAM" id="MobiDB-lite"/>
    </source>
</evidence>
<dbReference type="RefSeq" id="XP_010247911.1">
    <property type="nucleotide sequence ID" value="XM_010249609.1"/>
</dbReference>
<feature type="compositionally biased region" description="Basic residues" evidence="1">
    <location>
        <begin position="111"/>
        <end position="130"/>
    </location>
</feature>
<accession>A0A1U7ZI42</accession>
<reference evidence="3" key="1">
    <citation type="submission" date="2025-08" db="UniProtKB">
        <authorList>
            <consortium name="RefSeq"/>
        </authorList>
    </citation>
    <scope>IDENTIFICATION</scope>
</reference>
<dbReference type="Proteomes" id="UP000189703">
    <property type="component" value="Unplaced"/>
</dbReference>
<organism evidence="2 3">
    <name type="scientific">Nelumbo nucifera</name>
    <name type="common">Sacred lotus</name>
    <dbReference type="NCBI Taxonomy" id="4432"/>
    <lineage>
        <taxon>Eukaryota</taxon>
        <taxon>Viridiplantae</taxon>
        <taxon>Streptophyta</taxon>
        <taxon>Embryophyta</taxon>
        <taxon>Tracheophyta</taxon>
        <taxon>Spermatophyta</taxon>
        <taxon>Magnoliopsida</taxon>
        <taxon>Proteales</taxon>
        <taxon>Nelumbonaceae</taxon>
        <taxon>Nelumbo</taxon>
    </lineage>
</organism>
<dbReference type="OrthoDB" id="904370at2759"/>
<dbReference type="KEGG" id="nnu:104590855"/>
<name>A0A1U7ZI42_NELNU</name>
<keyword evidence="2" id="KW-1185">Reference proteome</keyword>